<dbReference type="InterPro" id="IPR011051">
    <property type="entry name" value="RmlC_Cupin_sf"/>
</dbReference>
<dbReference type="AlphaFoldDB" id="A0A1X9SL34"/>
<dbReference type="Gene3D" id="2.60.120.10">
    <property type="entry name" value="Jelly Rolls"/>
    <property type="match status" value="1"/>
</dbReference>
<dbReference type="CDD" id="cd02208">
    <property type="entry name" value="cupin_RmlC-like"/>
    <property type="match status" value="1"/>
</dbReference>
<dbReference type="RefSeq" id="WP_086304115.1">
    <property type="nucleotide sequence ID" value="NZ_CP015578.1"/>
</dbReference>
<dbReference type="GeneID" id="46920620"/>
<dbReference type="KEGG" id="clx:CLAN_0148"/>
<evidence type="ECO:0008006" key="3">
    <source>
        <dbReference type="Google" id="ProtNLM"/>
    </source>
</evidence>
<sequence length="113" mass="12820">MKIDNLDSMIRGWFVGDFEPNVLKSDQVEVGVKSYKKGDYEERHYHKIATEITVITKGKVKMNGVIYSEGDIITIAPFEDTDFEALEDSQNVVVKIPAAKNDKYLGKYGENNE</sequence>
<dbReference type="EMBL" id="CP015578">
    <property type="protein sequence ID" value="ARQ96924.1"/>
    <property type="molecule type" value="Genomic_DNA"/>
</dbReference>
<evidence type="ECO:0000313" key="2">
    <source>
        <dbReference type="Proteomes" id="UP000202031"/>
    </source>
</evidence>
<dbReference type="Proteomes" id="UP000202031">
    <property type="component" value="Chromosome"/>
</dbReference>
<dbReference type="SUPFAM" id="SSF51182">
    <property type="entry name" value="RmlC-like cupins"/>
    <property type="match status" value="1"/>
</dbReference>
<evidence type="ECO:0000313" key="1">
    <source>
        <dbReference type="EMBL" id="ARQ96924.1"/>
    </source>
</evidence>
<name>A0A1X9SL34_9BACT</name>
<protein>
    <recommendedName>
        <fullName evidence="3">Cupin domain-containing protein</fullName>
    </recommendedName>
</protein>
<proteinExistence type="predicted"/>
<reference evidence="2" key="1">
    <citation type="journal article" date="2017" name="Genome Biol. Evol.">
        <title>Comparative Genomic Analysis Identifies a Campylobacter Clade Deficient in Selenium Metabolism.</title>
        <authorList>
            <person name="Miller W.G."/>
            <person name="Yee E."/>
            <person name="Lopes B.S."/>
            <person name="Chapman M.H."/>
            <person name="Huynh S."/>
            <person name="Bono J.L."/>
            <person name="Parker C.T."/>
            <person name="Strachan N.J.C."/>
            <person name="Forbes K.J."/>
        </authorList>
    </citation>
    <scope>NUCLEOTIDE SEQUENCE [LARGE SCALE GENOMIC DNA]</scope>
    <source>
        <strain evidence="2">NCTC 13004</strain>
    </source>
</reference>
<reference evidence="2" key="2">
    <citation type="journal article" date="2017" name="Genome Biol. Evol.">
        <title>Comparative genomic analysis identifies a Campylobacter clade deficient in selenium metabolism.</title>
        <authorList>
            <person name="Miller W.G."/>
            <person name="Yee E."/>
            <person name="Lopes B.S."/>
            <person name="Chapman M.H."/>
            <person name="Huynh S."/>
            <person name="Bono J.L."/>
            <person name="Parker C.T."/>
            <person name="Strachan N.J.C."/>
            <person name="Forbes K.J."/>
        </authorList>
    </citation>
    <scope>NUCLEOTIDE SEQUENCE [LARGE SCALE GENOMIC DNA]</scope>
    <source>
        <strain evidence="2">NCTC 13004</strain>
    </source>
</reference>
<organism evidence="1 2">
    <name type="scientific">Campylobacter lanienae NCTC 13004</name>
    <dbReference type="NCBI Taxonomy" id="1031753"/>
    <lineage>
        <taxon>Bacteria</taxon>
        <taxon>Pseudomonadati</taxon>
        <taxon>Campylobacterota</taxon>
        <taxon>Epsilonproteobacteria</taxon>
        <taxon>Campylobacterales</taxon>
        <taxon>Campylobacteraceae</taxon>
        <taxon>Campylobacter</taxon>
    </lineage>
</organism>
<dbReference type="InterPro" id="IPR014710">
    <property type="entry name" value="RmlC-like_jellyroll"/>
</dbReference>
<accession>A0A1X9SL34</accession>
<gene>
    <name evidence="1" type="ORF">CLAN_0148</name>
</gene>